<accession>A0A0D3CNX6</accession>
<organism evidence="1 2">
    <name type="scientific">Brassica oleracea var. oleracea</name>
    <dbReference type="NCBI Taxonomy" id="109376"/>
    <lineage>
        <taxon>Eukaryota</taxon>
        <taxon>Viridiplantae</taxon>
        <taxon>Streptophyta</taxon>
        <taxon>Embryophyta</taxon>
        <taxon>Tracheophyta</taxon>
        <taxon>Spermatophyta</taxon>
        <taxon>Magnoliopsida</taxon>
        <taxon>eudicotyledons</taxon>
        <taxon>Gunneridae</taxon>
        <taxon>Pentapetalae</taxon>
        <taxon>rosids</taxon>
        <taxon>malvids</taxon>
        <taxon>Brassicales</taxon>
        <taxon>Brassicaceae</taxon>
        <taxon>Brassiceae</taxon>
        <taxon>Brassica</taxon>
    </lineage>
</organism>
<protein>
    <recommendedName>
        <fullName evidence="3">RNase H type-1 domain-containing protein</fullName>
    </recommendedName>
</protein>
<evidence type="ECO:0008006" key="3">
    <source>
        <dbReference type="Google" id="ProtNLM"/>
    </source>
</evidence>
<reference evidence="1" key="2">
    <citation type="submission" date="2015-03" db="UniProtKB">
        <authorList>
            <consortium name="EnsemblPlants"/>
        </authorList>
    </citation>
    <scope>IDENTIFICATION</scope>
</reference>
<sequence length="232" mass="26873">MPAGITSMSIIIYTIKLSKFPYLEYLHQHGLSILKENSIMDPEDDRDPYLWIIWYILKAGNDKLFKGIDRDPLELVRYGKSDYLAWYNANDTIHTPLHAQIVEETQDLSLGNICMVDGSWTSTDQFSGIGWVWKDGMRKIQLMGTQNLRKRETTLHSELEALRWTMESMLQHSTCQRFGTDCKDFIGMIADPQAWPDFSTELELGMPTLFIDLCVLLVVLFRPGYPDHLKFE</sequence>
<dbReference type="EnsemblPlants" id="Bo6g009400.1">
    <property type="protein sequence ID" value="Bo6g009400.1"/>
    <property type="gene ID" value="Bo6g009400"/>
</dbReference>
<proteinExistence type="predicted"/>
<name>A0A0D3CNX6_BRAOL</name>
<dbReference type="HOGENOM" id="CLU_000680_14_0_1"/>
<dbReference type="eggNOG" id="KOG1075">
    <property type="taxonomic scope" value="Eukaryota"/>
</dbReference>
<dbReference type="Proteomes" id="UP000032141">
    <property type="component" value="Chromosome C6"/>
</dbReference>
<reference evidence="1 2" key="1">
    <citation type="journal article" date="2014" name="Genome Biol.">
        <title>Transcriptome and methylome profiling reveals relics of genome dominance in the mesopolyploid Brassica oleracea.</title>
        <authorList>
            <person name="Parkin I.A."/>
            <person name="Koh C."/>
            <person name="Tang H."/>
            <person name="Robinson S.J."/>
            <person name="Kagale S."/>
            <person name="Clarke W.E."/>
            <person name="Town C.D."/>
            <person name="Nixon J."/>
            <person name="Krishnakumar V."/>
            <person name="Bidwell S.L."/>
            <person name="Denoeud F."/>
            <person name="Belcram H."/>
            <person name="Links M.G."/>
            <person name="Just J."/>
            <person name="Clarke C."/>
            <person name="Bender T."/>
            <person name="Huebert T."/>
            <person name="Mason A.S."/>
            <person name="Pires J.C."/>
            <person name="Barker G."/>
            <person name="Moore J."/>
            <person name="Walley P.G."/>
            <person name="Manoli S."/>
            <person name="Batley J."/>
            <person name="Edwards D."/>
            <person name="Nelson M.N."/>
            <person name="Wang X."/>
            <person name="Paterson A.H."/>
            <person name="King G."/>
            <person name="Bancroft I."/>
            <person name="Chalhoub B."/>
            <person name="Sharpe A.G."/>
        </authorList>
    </citation>
    <scope>NUCLEOTIDE SEQUENCE</scope>
    <source>
        <strain evidence="1 2">cv. TO1000</strain>
    </source>
</reference>
<dbReference type="AlphaFoldDB" id="A0A0D3CNX6"/>
<dbReference type="Gramene" id="Bo6g009400.1">
    <property type="protein sequence ID" value="Bo6g009400.1"/>
    <property type="gene ID" value="Bo6g009400"/>
</dbReference>
<evidence type="ECO:0000313" key="2">
    <source>
        <dbReference type="Proteomes" id="UP000032141"/>
    </source>
</evidence>
<evidence type="ECO:0000313" key="1">
    <source>
        <dbReference type="EnsemblPlants" id="Bo6g009400.1"/>
    </source>
</evidence>
<keyword evidence="2" id="KW-1185">Reference proteome</keyword>